<dbReference type="SUPFAM" id="SSF56801">
    <property type="entry name" value="Acetyl-CoA synthetase-like"/>
    <property type="match status" value="1"/>
</dbReference>
<dbReference type="GO" id="GO:0004467">
    <property type="term" value="F:long-chain fatty acid-CoA ligase activity"/>
    <property type="evidence" value="ECO:0007669"/>
    <property type="project" value="UniProtKB-EC"/>
</dbReference>
<dbReference type="Gene3D" id="3.40.50.12780">
    <property type="entry name" value="N-terminal domain of ligase-like"/>
    <property type="match status" value="1"/>
</dbReference>
<evidence type="ECO:0000313" key="3">
    <source>
        <dbReference type="EMBL" id="XAY06540.1"/>
    </source>
</evidence>
<proteinExistence type="predicted"/>
<name>A0AAU7AYI1_9ACTN</name>
<dbReference type="AlphaFoldDB" id="A0AAU7AYI1"/>
<feature type="domain" description="AMP-binding enzyme C-terminal" evidence="2">
    <location>
        <begin position="437"/>
        <end position="512"/>
    </location>
</feature>
<sequence length="531" mass="56615">MQVVIENTTVEGAGPTVPSYMRVIADALSRYPDREAFVGAGRRLTYAQSADLVSRFQQVLHAKGLRAGQTMVVLSPNAPETYLAQVAAGLSGCRYSGLHPLGSVDDHVVLCDDADAAVLVVHPAYAETGAAIAARASTLATVLTLGPADVGEDLLALAEHVTARPLRAPAARPGDAVWLPYTGGTTGRSKGVVHTHAAMIAAMHGIGTAWELPARPRYLASAPITHASVLPIAPTLVRGGTVVLLPKFTPDEWLATVVRERIDYAFVVPTMLYALLDHAATASTDLSSLETVTYGASPMSEARLREALEVFGPVLMQGYGQTETLGLGTTLRKDEHNPDRRPDLLTSCGRPVPGAQVELVDAAGDPVPDGEVGEFRLQADFTMTGYWNQPQLTADTLRDGWLHTGDLAVRDESGFLHIVDRKKDLIISGAFNIYPSEIEQVLAADPEVSAAAVIGVPDEKWGEAVTAFVVARPSCALDPERLRLLVRDRKGAHQTPKTVHVVDALPTTPVGKIDKKALRARFWTAGARAVN</sequence>
<dbReference type="PROSITE" id="PS00455">
    <property type="entry name" value="AMP_BINDING"/>
    <property type="match status" value="1"/>
</dbReference>
<dbReference type="RefSeq" id="WP_354697771.1">
    <property type="nucleotide sequence ID" value="NZ_CP114014.1"/>
</dbReference>
<gene>
    <name evidence="3" type="primary">fadD</name>
    <name evidence="3" type="ORF">DSM112329_03411</name>
</gene>
<dbReference type="KEGG" id="parq:DSM112329_03411"/>
<dbReference type="InterPro" id="IPR000873">
    <property type="entry name" value="AMP-dep_synth/lig_dom"/>
</dbReference>
<dbReference type="InterPro" id="IPR045851">
    <property type="entry name" value="AMP-bd_C_sf"/>
</dbReference>
<protein>
    <submittedName>
        <fullName evidence="3">Long-chain-fatty-acid--CoA ligase</fullName>
        <ecNumber evidence="3">6.2.1.3</ecNumber>
    </submittedName>
</protein>
<dbReference type="InterPro" id="IPR025110">
    <property type="entry name" value="AMP-bd_C"/>
</dbReference>
<dbReference type="Pfam" id="PF13193">
    <property type="entry name" value="AMP-binding_C"/>
    <property type="match status" value="1"/>
</dbReference>
<dbReference type="EC" id="6.2.1.3" evidence="3"/>
<keyword evidence="3" id="KW-0436">Ligase</keyword>
<accession>A0AAU7AYI1</accession>
<feature type="domain" description="AMP-dependent synthetase/ligase" evidence="1">
    <location>
        <begin position="27"/>
        <end position="387"/>
    </location>
</feature>
<dbReference type="InterPro" id="IPR042099">
    <property type="entry name" value="ANL_N_sf"/>
</dbReference>
<dbReference type="InterPro" id="IPR050237">
    <property type="entry name" value="ATP-dep_AMP-bd_enzyme"/>
</dbReference>
<dbReference type="Pfam" id="PF00501">
    <property type="entry name" value="AMP-binding"/>
    <property type="match status" value="1"/>
</dbReference>
<organism evidence="3">
    <name type="scientific">Paraconexibacter sp. AEG42_29</name>
    <dbReference type="NCBI Taxonomy" id="2997339"/>
    <lineage>
        <taxon>Bacteria</taxon>
        <taxon>Bacillati</taxon>
        <taxon>Actinomycetota</taxon>
        <taxon>Thermoleophilia</taxon>
        <taxon>Solirubrobacterales</taxon>
        <taxon>Paraconexibacteraceae</taxon>
        <taxon>Paraconexibacter</taxon>
    </lineage>
</organism>
<reference evidence="3" key="1">
    <citation type="submission" date="2022-12" db="EMBL/GenBank/DDBJ databases">
        <title>Paraconexibacter alkalitolerans sp. nov. and Baekduia alba sp. nov., isolated from soil and emended description of the genera Paraconexibacter (Chun et al., 2020) and Baekduia (An et al., 2020).</title>
        <authorList>
            <person name="Vieira S."/>
            <person name="Huber K.J."/>
            <person name="Geppert A."/>
            <person name="Wolf J."/>
            <person name="Neumann-Schaal M."/>
            <person name="Muesken M."/>
            <person name="Overmann J."/>
        </authorList>
    </citation>
    <scope>NUCLEOTIDE SEQUENCE</scope>
    <source>
        <strain evidence="3">AEG42_29</strain>
    </source>
</reference>
<dbReference type="Gene3D" id="3.30.300.30">
    <property type="match status" value="1"/>
</dbReference>
<dbReference type="EMBL" id="CP114014">
    <property type="protein sequence ID" value="XAY06540.1"/>
    <property type="molecule type" value="Genomic_DNA"/>
</dbReference>
<evidence type="ECO:0000259" key="2">
    <source>
        <dbReference type="Pfam" id="PF13193"/>
    </source>
</evidence>
<evidence type="ECO:0000259" key="1">
    <source>
        <dbReference type="Pfam" id="PF00501"/>
    </source>
</evidence>
<dbReference type="InterPro" id="IPR020845">
    <property type="entry name" value="AMP-binding_CS"/>
</dbReference>
<dbReference type="PANTHER" id="PTHR43767:SF7">
    <property type="entry name" value="MEDIUM_LONG-CHAIN-FATTY-ACID--COA LIGASE FADD8"/>
    <property type="match status" value="1"/>
</dbReference>
<dbReference type="PANTHER" id="PTHR43767">
    <property type="entry name" value="LONG-CHAIN-FATTY-ACID--COA LIGASE"/>
    <property type="match status" value="1"/>
</dbReference>